<keyword evidence="1 4" id="KW-0689">Ribosomal protein</keyword>
<dbReference type="SUPFAM" id="SSF47060">
    <property type="entry name" value="S15/NS1 RNA-binding domain"/>
    <property type="match status" value="1"/>
</dbReference>
<comment type="similarity">
    <text evidence="4 5">Belongs to the universal ribosomal protein uS15 family.</text>
</comment>
<dbReference type="GO" id="GO:0006412">
    <property type="term" value="P:translation"/>
    <property type="evidence" value="ECO:0007669"/>
    <property type="project" value="UniProtKB-UniRule"/>
</dbReference>
<sequence length="89" mass="10141">MSISDARKAELIKEYATKAGDTGSPEVQVAILTERITNLTEHFKTHAKDNHSRRGLLKMVSARRSLLDYVKGKDEARYKSLIERLGIRR</sequence>
<dbReference type="PANTHER" id="PTHR23321">
    <property type="entry name" value="RIBOSOMAL PROTEIN S15, BACTERIAL AND ORGANELLAR"/>
    <property type="match status" value="1"/>
</dbReference>
<dbReference type="GO" id="GO:0022627">
    <property type="term" value="C:cytosolic small ribosomal subunit"/>
    <property type="evidence" value="ECO:0007669"/>
    <property type="project" value="TreeGrafter"/>
</dbReference>
<evidence type="ECO:0000256" key="2">
    <source>
        <dbReference type="ARBA" id="ARBA00023274"/>
    </source>
</evidence>
<dbReference type="PROSITE" id="PS00362">
    <property type="entry name" value="RIBOSOMAL_S15"/>
    <property type="match status" value="1"/>
</dbReference>
<dbReference type="HAMAP" id="MF_01343_B">
    <property type="entry name" value="Ribosomal_uS15_B"/>
    <property type="match status" value="1"/>
</dbReference>
<dbReference type="EMBL" id="CP027668">
    <property type="protein sequence ID" value="AVO46377.1"/>
    <property type="molecule type" value="Genomic_DNA"/>
</dbReference>
<dbReference type="RefSeq" id="WP_106749717.1">
    <property type="nucleotide sequence ID" value="NZ_CP027668.1"/>
</dbReference>
<protein>
    <recommendedName>
        <fullName evidence="4">Small ribosomal subunit protein uS15</fullName>
    </recommendedName>
</protein>
<organism evidence="7 8">
    <name type="scientific">Phreatobacter cathodiphilus</name>
    <dbReference type="NCBI Taxonomy" id="1868589"/>
    <lineage>
        <taxon>Bacteria</taxon>
        <taxon>Pseudomonadati</taxon>
        <taxon>Pseudomonadota</taxon>
        <taxon>Alphaproteobacteria</taxon>
        <taxon>Hyphomicrobiales</taxon>
        <taxon>Phreatobacteraceae</taxon>
        <taxon>Phreatobacter</taxon>
    </lineage>
</organism>
<dbReference type="SMART" id="SM01387">
    <property type="entry name" value="Ribosomal_S15"/>
    <property type="match status" value="1"/>
</dbReference>
<dbReference type="Proteomes" id="UP000237889">
    <property type="component" value="Chromosome"/>
</dbReference>
<dbReference type="AlphaFoldDB" id="A0A2S0NE91"/>
<comment type="subunit">
    <text evidence="3 4">Part of the 30S ribosomal subunit. Forms a bridge to the 50S subunit in the 70S ribosome, contacting the 23S rRNA.</text>
</comment>
<evidence type="ECO:0000256" key="5">
    <source>
        <dbReference type="RuleBase" id="RU003919"/>
    </source>
</evidence>
<dbReference type="NCBIfam" id="TIGR00952">
    <property type="entry name" value="S15_bact"/>
    <property type="match status" value="1"/>
</dbReference>
<dbReference type="GO" id="GO:0019843">
    <property type="term" value="F:rRNA binding"/>
    <property type="evidence" value="ECO:0007669"/>
    <property type="project" value="UniProtKB-UniRule"/>
</dbReference>
<evidence type="ECO:0000256" key="4">
    <source>
        <dbReference type="HAMAP-Rule" id="MF_01343"/>
    </source>
</evidence>
<dbReference type="CDD" id="cd00353">
    <property type="entry name" value="Ribosomal_S15p_S13e"/>
    <property type="match status" value="1"/>
</dbReference>
<dbReference type="OrthoDB" id="9799262at2"/>
<reference evidence="7 8" key="1">
    <citation type="submission" date="2018-03" db="EMBL/GenBank/DDBJ databases">
        <title>Genome sequencing of Phreatobacter sp.</title>
        <authorList>
            <person name="Kim S.-J."/>
            <person name="Heo J."/>
            <person name="Kwon S.-W."/>
        </authorList>
    </citation>
    <scope>NUCLEOTIDE SEQUENCE [LARGE SCALE GENOMIC DNA]</scope>
    <source>
        <strain evidence="7 8">S-12</strain>
    </source>
</reference>
<keyword evidence="4 6" id="KW-0694">RNA-binding</keyword>
<evidence type="ECO:0000256" key="3">
    <source>
        <dbReference type="ARBA" id="ARBA00064542"/>
    </source>
</evidence>
<dbReference type="Gene3D" id="6.10.250.3130">
    <property type="match status" value="1"/>
</dbReference>
<evidence type="ECO:0000256" key="1">
    <source>
        <dbReference type="ARBA" id="ARBA00022980"/>
    </source>
</evidence>
<comment type="function">
    <text evidence="4">Forms an intersubunit bridge (bridge B4) with the 23S rRNA of the 50S subunit in the ribosome.</text>
</comment>
<dbReference type="KEGG" id="phr:C6569_15690"/>
<evidence type="ECO:0000313" key="7">
    <source>
        <dbReference type="EMBL" id="AVO46377.1"/>
    </source>
</evidence>
<dbReference type="GO" id="GO:0003735">
    <property type="term" value="F:structural constituent of ribosome"/>
    <property type="evidence" value="ECO:0007669"/>
    <property type="project" value="InterPro"/>
</dbReference>
<dbReference type="FunFam" id="1.10.287.10:FF:000002">
    <property type="entry name" value="30S ribosomal protein S15"/>
    <property type="match status" value="1"/>
</dbReference>
<evidence type="ECO:0000313" key="8">
    <source>
        <dbReference type="Proteomes" id="UP000237889"/>
    </source>
</evidence>
<accession>A0A2S0NE91</accession>
<gene>
    <name evidence="4" type="primary">rpsO</name>
    <name evidence="7" type="ORF">C6569_15690</name>
</gene>
<keyword evidence="8" id="KW-1185">Reference proteome</keyword>
<dbReference type="InterPro" id="IPR009068">
    <property type="entry name" value="uS15_NS1_RNA-bd_sf"/>
</dbReference>
<proteinExistence type="inferred from homology"/>
<keyword evidence="4 6" id="KW-0699">rRNA-binding</keyword>
<dbReference type="InterPro" id="IPR000589">
    <property type="entry name" value="Ribosomal_uS15"/>
</dbReference>
<dbReference type="Gene3D" id="1.10.287.10">
    <property type="entry name" value="S15/NS1, RNA-binding"/>
    <property type="match status" value="1"/>
</dbReference>
<dbReference type="PANTHER" id="PTHR23321:SF26">
    <property type="entry name" value="SMALL RIBOSOMAL SUBUNIT PROTEIN US15M"/>
    <property type="match status" value="1"/>
</dbReference>
<evidence type="ECO:0000256" key="6">
    <source>
        <dbReference type="RuleBase" id="RU004524"/>
    </source>
</evidence>
<comment type="function">
    <text evidence="4 6">One of the primary rRNA binding proteins, it binds directly to 16S rRNA where it helps nucleate assembly of the platform of the 30S subunit by binding and bridging several RNA helices of the 16S rRNA.</text>
</comment>
<dbReference type="Pfam" id="PF00312">
    <property type="entry name" value="Ribosomal_S15"/>
    <property type="match status" value="1"/>
</dbReference>
<dbReference type="InterPro" id="IPR005290">
    <property type="entry name" value="Ribosomal_uS15_bac-type"/>
</dbReference>
<name>A0A2S0NE91_9HYPH</name>
<keyword evidence="2 4" id="KW-0687">Ribonucleoprotein</keyword>